<keyword evidence="1" id="KW-0326">Glycosidase</keyword>
<dbReference type="Pfam" id="PF13287">
    <property type="entry name" value="Fn3_assoc"/>
    <property type="match status" value="1"/>
</dbReference>
<evidence type="ECO:0000256" key="1">
    <source>
        <dbReference type="ARBA" id="ARBA00023295"/>
    </source>
</evidence>
<comment type="caution">
    <text evidence="4">The sequence shown here is derived from an EMBL/GenBank/DDBJ whole genome shotgun (WGS) entry which is preliminary data.</text>
</comment>
<dbReference type="Pfam" id="PF00404">
    <property type="entry name" value="Dockerin_1"/>
    <property type="match status" value="1"/>
</dbReference>
<gene>
    <name evidence="4" type="ORF">HMPREF0216_00097</name>
</gene>
<organism evidence="4 5">
    <name type="scientific">Clostridium celatum DSM 1785</name>
    <dbReference type="NCBI Taxonomy" id="545697"/>
    <lineage>
        <taxon>Bacteria</taxon>
        <taxon>Bacillati</taxon>
        <taxon>Bacillota</taxon>
        <taxon>Clostridia</taxon>
        <taxon>Eubacteriales</taxon>
        <taxon>Clostridiaceae</taxon>
        <taxon>Clostridium</taxon>
    </lineage>
</organism>
<dbReference type="SUPFAM" id="SSF48208">
    <property type="entry name" value="Six-hairpin glycosidases"/>
    <property type="match status" value="1"/>
</dbReference>
<keyword evidence="1" id="KW-0378">Hydrolase</keyword>
<dbReference type="Pfam" id="PF14498">
    <property type="entry name" value="Glyco_hyd_65N_2"/>
    <property type="match status" value="1"/>
</dbReference>
<dbReference type="InterPro" id="IPR026876">
    <property type="entry name" value="Fn3_assoc_repeat"/>
</dbReference>
<dbReference type="SUPFAM" id="SSF49785">
    <property type="entry name" value="Galactose-binding domain-like"/>
    <property type="match status" value="1"/>
</dbReference>
<evidence type="ECO:0000259" key="3">
    <source>
        <dbReference type="PROSITE" id="PS51766"/>
    </source>
</evidence>
<dbReference type="STRING" id="545697.HMPREF0216_00097"/>
<dbReference type="PROSITE" id="PS51766">
    <property type="entry name" value="DOCKERIN"/>
    <property type="match status" value="1"/>
</dbReference>
<reference evidence="4 5" key="1">
    <citation type="submission" date="2012-05" db="EMBL/GenBank/DDBJ databases">
        <authorList>
            <person name="Weinstock G."/>
            <person name="Sodergren E."/>
            <person name="Lobos E.A."/>
            <person name="Fulton L."/>
            <person name="Fulton R."/>
            <person name="Courtney L."/>
            <person name="Fronick C."/>
            <person name="O'Laughlin M."/>
            <person name="Godfrey J."/>
            <person name="Wilson R.M."/>
            <person name="Miner T."/>
            <person name="Farmer C."/>
            <person name="Delehaunty K."/>
            <person name="Cordes M."/>
            <person name="Minx P."/>
            <person name="Tomlinson C."/>
            <person name="Chen J."/>
            <person name="Wollam A."/>
            <person name="Pepin K.H."/>
            <person name="Bhonagiri V."/>
            <person name="Zhang X."/>
            <person name="Suruliraj S."/>
            <person name="Warren W."/>
            <person name="Mitreva M."/>
            <person name="Mardis E.R."/>
            <person name="Wilson R.K."/>
        </authorList>
    </citation>
    <scope>NUCLEOTIDE SEQUENCE [LARGE SCALE GENOMIC DNA]</scope>
    <source>
        <strain evidence="4 5">DSM 1785</strain>
    </source>
</reference>
<accession>L1QNW2</accession>
<dbReference type="Pfam" id="PF21307">
    <property type="entry name" value="Glyco_hydro_95_C"/>
    <property type="match status" value="1"/>
</dbReference>
<dbReference type="InterPro" id="IPR012341">
    <property type="entry name" value="6hp_glycosidase-like_sf"/>
</dbReference>
<keyword evidence="5" id="KW-1185">Reference proteome</keyword>
<dbReference type="PATRIC" id="fig|545697.3.peg.97"/>
<dbReference type="GO" id="GO:0004560">
    <property type="term" value="F:alpha-L-fucosidase activity"/>
    <property type="evidence" value="ECO:0007669"/>
    <property type="project" value="TreeGrafter"/>
</dbReference>
<dbReference type="Gene3D" id="2.60.120.260">
    <property type="entry name" value="Galactose-binding domain-like"/>
    <property type="match status" value="2"/>
</dbReference>
<dbReference type="CDD" id="cd14254">
    <property type="entry name" value="Dockerin_II"/>
    <property type="match status" value="1"/>
</dbReference>
<evidence type="ECO:0000313" key="4">
    <source>
        <dbReference type="EMBL" id="EKY29689.1"/>
    </source>
</evidence>
<dbReference type="InterPro" id="IPR008928">
    <property type="entry name" value="6-hairpin_glycosidase_sf"/>
</dbReference>
<dbReference type="Gene3D" id="1.10.1330.10">
    <property type="entry name" value="Dockerin domain"/>
    <property type="match status" value="1"/>
</dbReference>
<dbReference type="HOGENOM" id="CLU_001365_0_0_9"/>
<dbReference type="InterPro" id="IPR036439">
    <property type="entry name" value="Dockerin_dom_sf"/>
</dbReference>
<dbReference type="Gene3D" id="1.50.10.10">
    <property type="match status" value="1"/>
</dbReference>
<dbReference type="InterPro" id="IPR054363">
    <property type="entry name" value="GH95_cat"/>
</dbReference>
<dbReference type="InterPro" id="IPR027414">
    <property type="entry name" value="GH95_N_dom"/>
</dbReference>
<dbReference type="Gene3D" id="2.70.98.50">
    <property type="entry name" value="putative glycoside hydrolase family protein from bacillus halodurans"/>
    <property type="match status" value="1"/>
</dbReference>
<dbReference type="EMBL" id="AMEZ01000003">
    <property type="protein sequence ID" value="EKY29689.1"/>
    <property type="molecule type" value="Genomic_DNA"/>
</dbReference>
<dbReference type="PROSITE" id="PS00018">
    <property type="entry name" value="EF_HAND_1"/>
    <property type="match status" value="1"/>
</dbReference>
<dbReference type="eggNOG" id="COG1554">
    <property type="taxonomic scope" value="Bacteria"/>
</dbReference>
<evidence type="ECO:0000256" key="2">
    <source>
        <dbReference type="SAM" id="Coils"/>
    </source>
</evidence>
<sequence length="1566" mass="176043">MIFEMSVFATVTKENIQEGKGNTDKDLTLWYDEPAPISGDNRMLESKLLPLGNGNLGSSVFGGVEKERIHFNDKTLWTGGPDNPDGTMNDGTQYQGGNRLFEFNEEGYNNLISKFDSNDPLVPTGNTGVSSTLFSNRPNLGSWQDFGDIYLDFSEMGSNSKNVDNYERSLDIKNAISEVIYDYNETTYLREHFVSYPDNVLVTRLSKDGDGKLDFDVELKKSSALSSNDATTSIDDNNTTIKLIGTLNGNKMKYSASLKVIVDGKESTVEPNGNSTIKVRNADEVVLIFSTGTDYKNIYPGYRTGETSEEVTNRVNKVINDAAKKGYNTLLENHVSDYKELFDRVSLDLNEIAPNVPTDELIENYRNGIYSKALEALVFQYGRYLTIASSREGSLPSNLAGLWSIGSPLWSGDYHFNVNVQMNYWPAFSTNLAECGKVFADYMSSLVIPGRKSAEMSIGAKTDDFETTPIGEGNGFMIHTANNPFGKTCPNGEEYYGWNPNGATWALQNAFDYYEFTKDKEYLESTIYPMVKEVANMWTNSLIESKVQKIGSTEEQRLVVAPSTSAEQGPMTVGTTYDQSLVWEIFEKAIKAANILEKDSDEIKIWTEMQSKLDPVIIGEGGQIKEWYQETTAGKYLNNGVTTNIPSFNRDYGGESHRHISHLVGLFPGTLINKDNTEEIEAAKVSLLERGFKATGWSKGHKLNLWARTLDSENTYKVVQSMLSTNYAGIMDNLFDSHGFGTDHEQSPGFQIEGNFGYTSGIAEMLLQSQLGYVQFLPTIPDEWSDGEVKGLVARGNFVVSEKWQNGLATEFTVQYNGDEKLAEFTGEYKDIKNAKVYENGKIIDVEKDDNNDRITFSMKKGATYKIDFSNVNVERIIEIAQELINNIHKDLINLKEELIMLSEDVKLGADDDNVKLLSDCIQKANIINSAYPKVIDCDEKVYMITKDNELTQNQIDQSYIDIYEIKNRMLKNDSNIDIYLMDKSKAEAMLSKFNSILKNNVVIFSKDSGEVDINDANLSLSTSEDNNYTIRYTLDGTDPIKTSTIYENPINLNKDNDNIIKAALFKGEQKVSEIFSEKYVNEKISFKSAHSDNYYNNNNNYSPDKAIDSDKYTRWATNDNTNSVDITLTFEDIETISALKFEQFVSYRNWTDTYEIKVLVNDEYVTVAEGDKLGDQSQGNGGDRAIKLVNFNPVSTSSIIISMKNCSNPSYYSIDAYNFLAEEINEKGDSEELNKVIEEASSIDKNDPLYVNAEEILRKAFDYSLENAKGVTDAKQSVMDSRTVFLKKYLSRLGFGEGDKTELLLAIEQASKAIDSGRYTDESIKRLNAVLMKAKELAENNDAKQPEINEMIKNLNEAIKLLEEKYYTESIQLSDGVIESGSWRVVPASETNSGNYYSTTKGSKLVYEFTGVGIKLYGVKNSDHGIMKLTLKKDGLVQKEEIIDCYETGRDWNAQLINWQDLDLATYTLEISHEGKREEATNSYIEIKDILVTKVKEDISTEPNYDLNNDGKVNIGDLAILSKHYGKNNVNNSEEWQSLKVYDLNVDNEINTEDMKLLTDKILGN</sequence>
<proteinExistence type="predicted"/>
<dbReference type="Pfam" id="PF00754">
    <property type="entry name" value="F5_F8_type_C"/>
    <property type="match status" value="1"/>
</dbReference>
<feature type="coiled-coil region" evidence="2">
    <location>
        <begin position="878"/>
        <end position="905"/>
    </location>
</feature>
<dbReference type="PANTHER" id="PTHR31084">
    <property type="entry name" value="ALPHA-L-FUCOSIDASE 2"/>
    <property type="match status" value="1"/>
</dbReference>
<keyword evidence="2" id="KW-0175">Coiled coil</keyword>
<dbReference type="InterPro" id="IPR018247">
    <property type="entry name" value="EF_Hand_1_Ca_BS"/>
</dbReference>
<dbReference type="Gene3D" id="1.20.1270.90">
    <property type="entry name" value="AF1782-like"/>
    <property type="match status" value="1"/>
</dbReference>
<dbReference type="GO" id="GO:0000272">
    <property type="term" value="P:polysaccharide catabolic process"/>
    <property type="evidence" value="ECO:0007669"/>
    <property type="project" value="InterPro"/>
</dbReference>
<evidence type="ECO:0000313" key="5">
    <source>
        <dbReference type="Proteomes" id="UP000010420"/>
    </source>
</evidence>
<dbReference type="Proteomes" id="UP000010420">
    <property type="component" value="Unassembled WGS sequence"/>
</dbReference>
<dbReference type="InterPro" id="IPR008979">
    <property type="entry name" value="Galactose-bd-like_sf"/>
</dbReference>
<dbReference type="InterPro" id="IPR002105">
    <property type="entry name" value="Dockerin_1_rpt"/>
</dbReference>
<name>L1QNW2_9CLOT</name>
<dbReference type="SUPFAM" id="SSF63446">
    <property type="entry name" value="Type I dockerin domain"/>
    <property type="match status" value="1"/>
</dbReference>
<dbReference type="InterPro" id="IPR016134">
    <property type="entry name" value="Dockerin_dom"/>
</dbReference>
<dbReference type="InterPro" id="IPR049053">
    <property type="entry name" value="AFCA-like_C"/>
</dbReference>
<dbReference type="InterPro" id="IPR000421">
    <property type="entry name" value="FA58C"/>
</dbReference>
<dbReference type="Pfam" id="PF22124">
    <property type="entry name" value="Glyco_hydro_95_cat"/>
    <property type="match status" value="1"/>
</dbReference>
<dbReference type="PANTHER" id="PTHR31084:SF19">
    <property type="entry name" value="GLYCOSYL HYDROLASE FAMILY 95 N-TERMINAL DOMAIN-CONTAINING PROTEIN"/>
    <property type="match status" value="1"/>
</dbReference>
<protein>
    <submittedName>
        <fullName evidence="4">F5/8 type C domain protein</fullName>
    </submittedName>
</protein>
<feature type="domain" description="Dockerin" evidence="3">
    <location>
        <begin position="1501"/>
        <end position="1566"/>
    </location>
</feature>